<dbReference type="InterPro" id="IPR006553">
    <property type="entry name" value="Leu-rich_rpt_Cys-con_subtyp"/>
</dbReference>
<dbReference type="Pfam" id="PF12937">
    <property type="entry name" value="F-box-like"/>
    <property type="match status" value="1"/>
</dbReference>
<dbReference type="PANTHER" id="PTHR13318">
    <property type="entry name" value="PARTNER OF PAIRED, ISOFORM B-RELATED"/>
    <property type="match status" value="1"/>
</dbReference>
<evidence type="ECO:0000259" key="3">
    <source>
        <dbReference type="PROSITE" id="PS50181"/>
    </source>
</evidence>
<dbReference type="EMBL" id="UYJE01008665">
    <property type="protein sequence ID" value="VDI65830.1"/>
    <property type="molecule type" value="Genomic_DNA"/>
</dbReference>
<feature type="region of interest" description="Disordered" evidence="2">
    <location>
        <begin position="1238"/>
        <end position="1387"/>
    </location>
</feature>
<feature type="region of interest" description="Disordered" evidence="2">
    <location>
        <begin position="933"/>
        <end position="982"/>
    </location>
</feature>
<sequence length="1867" mass="211294">MEEAGSENLNPEEVRKRRLAYFESISDKDKPAVAKLESTPSKGHTPQNQIESAEKNVSKEQVIFTSQNQQRADNSRPDDVPKLQLSHESNDQVGDGYDETVERLLQLTKKEMAEKYTNRKDSPKEDLTPKQTETMHAKVSNSGWSPSQLSSKEEYRNPSIHNKPQNFRHFQPQPANDLHVEEIFSERNNSFRPKHNAQMATSLRESHENGAHMFQKSVDVKQVEELGLSTHRPEDVQNSKELHERSPRALNESMSEELKYALGEKKYKEFLEKSMKDIDALYGENIKSKTKGGKFEKGGIKDINVRQDQYDKVTNSLMGLQMNETGLTPQNDPSKSTDRLLNRPKNEPVTIYQGKRGFEKDEGVGQNMSRNKSIDESQSGSISSKNFAFSADEIYSQAYQPNALESVPIPVSGGLGHGHPVQQQPFSGMSGVGHSHSIPHGFQPHPGLYHSHSYEGPMPQSPYSHYPQEHFTANSPPGYFVQHPYGSPESYPHGHPSMRTSRMMSHSPNQKGDNHIPPNSMMSYYPHPHYDDSPGRQISARNIHSMDPQDIYKFRQQHPQMFPHPPEDYHFDSEMKPHPPSVKQSQSSPYFHPSMVRGQHPPESPPSYRPGPHGSSQRPGPHGDMSGFQDYLHMMPKGIPYPPPPTDIELKTYFQYVGSQGYPIPYQTVMPPDSPRDDKGTMVPHPPAEKKETKSGSSTFRRRDMDSSRDKPVHEGSRDWQQHEGTPLKDDMKNSIDDRPDELSSSQRHIEGIRQFHEQRRQQQENEMLEKQRTFAKESIDRYFTSLEHHSSKQQGQDFTDKPMEILRESLTDVQTLVNSEATGVTLNAGGITERMDELGIDLSYLKQKDQDNTENTYKNKGDNPKTRTVIVCPECGEVNKPYMTWCSECSEVLIGVEPVKVKPKRKGGRGKKSGEKSDKNYVLYKSVTFDEPKSSELDQNASDNEQEVKEVEPSHSKLSPTKSEGRDSGRPSSDDLDLTRTENEIDEICQSLSDPVIKGFIKAYFNKKRQEVSKKTDDEEIIDSEDRYVSEERSTKRTLNINKVESKDEEVVEENQNEKHQFRHVAHNEFSENQLNNEVSNGFHSDDIDNSKPIENDYFHPVESLQNPDRSHKDHHLHNEEVWLHEQRSPRYDAPMGRKHMPIDIEVFTLEESRQGKVTQRDPLVPSLNLANSSDEDENDVKKKPFVPLSMSAESEDWNDFFTNGNNFEIPQEEPILESPNAVDDESKPFLERLLEHQPKMSKKPPSSSIKTRKSNPNVKSVVKESIDTPCRQRKWAKSSTAWNSYNPRELSTKPSVNKTRPISAGNKRPTSGGTRPAVNGGTRPASANNNGVPRRSGSIPNLALQSMEDDTPGRKKVSKFSRPVSVDLSTTRSEESRGDVTPDLPVGLPVRRTEVASQAFAVKRNEVPTSQPLIRKKEVPSTSSKVETKNKDSPKSLPYVIDHRLPAEEIEPVKDIGKLQSAYSMYQEMTPRIQQGKFSAWLCLPDEIMLQIFSFLSHGDLIEAALACKQYYRVALDETLWRYITIKKKHDMDDETLANIGHRHPVSLALIQCHGDNITAKGLRELFRECCETLRELNLCGCSRGALTGDCILLHASARCHNLTHVDASWCMVTDSGIGAISSSCKRLESLCINGCQNITDEGLETVLKKHGSSLRVLEMFGCFKITPKGIRYLATHCINLLTLNLGQCYKLKDSCISQLSTSLGRIESLDLRGVKHIKDNCIRYVVKNCPRLKTIVMANCPNISDVALLEISTYLSDIRVIDVCGCRNITDNSIRALSNNCQNLRNIDISSTGCTQRSVSMLANFCNQRLEEAKLNFLADVTDAVVIKLVKHCKKLKLLHLYGCTSIKDIKKIQELNQDLNVEM</sequence>
<reference evidence="4" key="1">
    <citation type="submission" date="2018-11" db="EMBL/GenBank/DDBJ databases">
        <authorList>
            <person name="Alioto T."/>
            <person name="Alioto T."/>
        </authorList>
    </citation>
    <scope>NUCLEOTIDE SEQUENCE</scope>
</reference>
<feature type="region of interest" description="Disordered" evidence="2">
    <location>
        <begin position="112"/>
        <end position="164"/>
    </location>
</feature>
<dbReference type="PROSITE" id="PS50181">
    <property type="entry name" value="FBOX"/>
    <property type="match status" value="1"/>
</dbReference>
<dbReference type="GO" id="GO:0019005">
    <property type="term" value="C:SCF ubiquitin ligase complex"/>
    <property type="evidence" value="ECO:0007669"/>
    <property type="project" value="TreeGrafter"/>
</dbReference>
<feature type="compositionally biased region" description="Polar residues" evidence="2">
    <location>
        <begin position="498"/>
        <end position="511"/>
    </location>
</feature>
<dbReference type="GO" id="GO:0031146">
    <property type="term" value="P:SCF-dependent proteasomal ubiquitin-dependent protein catabolic process"/>
    <property type="evidence" value="ECO:0007669"/>
    <property type="project" value="TreeGrafter"/>
</dbReference>
<feature type="compositionally biased region" description="Polar residues" evidence="2">
    <location>
        <begin position="137"/>
        <end position="150"/>
    </location>
</feature>
<feature type="compositionally biased region" description="Basic and acidic residues" evidence="2">
    <location>
        <begin position="947"/>
        <end position="956"/>
    </location>
</feature>
<dbReference type="OrthoDB" id="10257471at2759"/>
<evidence type="ECO:0000313" key="5">
    <source>
        <dbReference type="Proteomes" id="UP000596742"/>
    </source>
</evidence>
<feature type="compositionally biased region" description="Polar residues" evidence="2">
    <location>
        <begin position="38"/>
        <end position="51"/>
    </location>
</feature>
<gene>
    <name evidence="4" type="ORF">MGAL_10B022885</name>
</gene>
<dbReference type="InterPro" id="IPR001810">
    <property type="entry name" value="F-box_dom"/>
</dbReference>
<feature type="compositionally biased region" description="Basic and acidic residues" evidence="2">
    <location>
        <begin position="565"/>
        <end position="577"/>
    </location>
</feature>
<organism evidence="4 5">
    <name type="scientific">Mytilus galloprovincialis</name>
    <name type="common">Mediterranean mussel</name>
    <dbReference type="NCBI Taxonomy" id="29158"/>
    <lineage>
        <taxon>Eukaryota</taxon>
        <taxon>Metazoa</taxon>
        <taxon>Spiralia</taxon>
        <taxon>Lophotrochozoa</taxon>
        <taxon>Mollusca</taxon>
        <taxon>Bivalvia</taxon>
        <taxon>Autobranchia</taxon>
        <taxon>Pteriomorphia</taxon>
        <taxon>Mytilida</taxon>
        <taxon>Mytiloidea</taxon>
        <taxon>Mytilidae</taxon>
        <taxon>Mytilinae</taxon>
        <taxon>Mytilus</taxon>
    </lineage>
</organism>
<evidence type="ECO:0000313" key="4">
    <source>
        <dbReference type="EMBL" id="VDI65830.1"/>
    </source>
</evidence>
<feature type="region of interest" description="Disordered" evidence="2">
    <location>
        <begin position="25"/>
        <end position="98"/>
    </location>
</feature>
<feature type="region of interest" description="Disordered" evidence="2">
    <location>
        <begin position="489"/>
        <end position="519"/>
    </location>
</feature>
<feature type="region of interest" description="Disordered" evidence="2">
    <location>
        <begin position="323"/>
        <end position="342"/>
    </location>
</feature>
<feature type="domain" description="F-box" evidence="3">
    <location>
        <begin position="1480"/>
        <end position="1526"/>
    </location>
</feature>
<feature type="compositionally biased region" description="Polar residues" evidence="2">
    <location>
        <begin position="323"/>
        <end position="334"/>
    </location>
</feature>
<dbReference type="Gene3D" id="3.80.10.10">
    <property type="entry name" value="Ribonuclease Inhibitor"/>
    <property type="match status" value="2"/>
</dbReference>
<dbReference type="PANTHER" id="PTHR13318:SF105">
    <property type="entry name" value="F-BOX_LRR-REPEAT PROTEIN 3"/>
    <property type="match status" value="1"/>
</dbReference>
<feature type="region of interest" description="Disordered" evidence="2">
    <location>
        <begin position="1413"/>
        <end position="1439"/>
    </location>
</feature>
<keyword evidence="1" id="KW-0833">Ubl conjugation pathway</keyword>
<keyword evidence="5" id="KW-1185">Reference proteome</keyword>
<dbReference type="Proteomes" id="UP000596742">
    <property type="component" value="Unassembled WGS sequence"/>
</dbReference>
<dbReference type="InterPro" id="IPR032675">
    <property type="entry name" value="LRR_dom_sf"/>
</dbReference>
<feature type="region of interest" description="Disordered" evidence="2">
    <location>
        <begin position="559"/>
        <end position="643"/>
    </location>
</feature>
<dbReference type="Pfam" id="PF25372">
    <property type="entry name" value="DUF7885"/>
    <property type="match status" value="1"/>
</dbReference>
<name>A0A8B6GLV8_MYTGA</name>
<evidence type="ECO:0000256" key="2">
    <source>
        <dbReference type="SAM" id="MobiDB-lite"/>
    </source>
</evidence>
<feature type="region of interest" description="Disordered" evidence="2">
    <location>
        <begin position="360"/>
        <end position="382"/>
    </location>
</feature>
<dbReference type="InterPro" id="IPR036047">
    <property type="entry name" value="F-box-like_dom_sf"/>
</dbReference>
<comment type="caution">
    <text evidence="4">The sequence shown here is derived from an EMBL/GenBank/DDBJ whole genome shotgun (WGS) entry which is preliminary data.</text>
</comment>
<feature type="compositionally biased region" description="Polar residues" evidence="2">
    <location>
        <begin position="1279"/>
        <end position="1288"/>
    </location>
</feature>
<dbReference type="CDD" id="cd22139">
    <property type="entry name" value="F-box_unchar"/>
    <property type="match status" value="1"/>
</dbReference>
<proteinExistence type="predicted"/>
<feature type="compositionally biased region" description="Basic and acidic residues" evidence="2">
    <location>
        <begin position="701"/>
        <end position="747"/>
    </location>
</feature>
<dbReference type="InterPro" id="IPR057207">
    <property type="entry name" value="FBXL15_LRR"/>
</dbReference>
<feature type="compositionally biased region" description="Basic and acidic residues" evidence="2">
    <location>
        <begin position="112"/>
        <end position="136"/>
    </location>
</feature>
<feature type="region of interest" description="Disordered" evidence="2">
    <location>
        <begin position="1155"/>
        <end position="1183"/>
    </location>
</feature>
<dbReference type="SUPFAM" id="SSF81383">
    <property type="entry name" value="F-box domain"/>
    <property type="match status" value="1"/>
</dbReference>
<evidence type="ECO:0000256" key="1">
    <source>
        <dbReference type="ARBA" id="ARBA00022786"/>
    </source>
</evidence>
<dbReference type="SMART" id="SM00367">
    <property type="entry name" value="LRR_CC"/>
    <property type="match status" value="8"/>
</dbReference>
<feature type="compositionally biased region" description="Polar residues" evidence="2">
    <location>
        <begin position="63"/>
        <end position="72"/>
    </location>
</feature>
<feature type="compositionally biased region" description="Basic and acidic residues" evidence="2">
    <location>
        <begin position="964"/>
        <end position="982"/>
    </location>
</feature>
<feature type="region of interest" description="Disordered" evidence="2">
    <location>
        <begin position="665"/>
        <end position="747"/>
    </location>
</feature>
<protein>
    <recommendedName>
        <fullName evidence="3">F-box domain-containing protein</fullName>
    </recommendedName>
</protein>
<dbReference type="SUPFAM" id="SSF52047">
    <property type="entry name" value="RNI-like"/>
    <property type="match status" value="1"/>
</dbReference>
<accession>A0A8B6GLV8</accession>